<evidence type="ECO:0008006" key="4">
    <source>
        <dbReference type="Google" id="ProtNLM"/>
    </source>
</evidence>
<dbReference type="PANTHER" id="PTHR33067">
    <property type="entry name" value="RNA-DIRECTED DNA POLYMERASE-RELATED"/>
    <property type="match status" value="1"/>
</dbReference>
<accession>A0A371ERS3</accession>
<protein>
    <recommendedName>
        <fullName evidence="4">Aspartic peptidase DDI1-type domain-containing protein</fullName>
    </recommendedName>
</protein>
<feature type="non-terminal residue" evidence="2">
    <location>
        <position position="1"/>
    </location>
</feature>
<dbReference type="PANTHER" id="PTHR33067:SF9">
    <property type="entry name" value="RNA-DIRECTED DNA POLYMERASE"/>
    <property type="match status" value="1"/>
</dbReference>
<keyword evidence="3" id="KW-1185">Reference proteome</keyword>
<evidence type="ECO:0000313" key="2">
    <source>
        <dbReference type="EMBL" id="RDX68646.1"/>
    </source>
</evidence>
<gene>
    <name evidence="2" type="ORF">CR513_52337</name>
</gene>
<dbReference type="EMBL" id="QJKJ01012444">
    <property type="protein sequence ID" value="RDX68646.1"/>
    <property type="molecule type" value="Genomic_DNA"/>
</dbReference>
<evidence type="ECO:0000256" key="1">
    <source>
        <dbReference type="SAM" id="MobiDB-lite"/>
    </source>
</evidence>
<dbReference type="Proteomes" id="UP000257109">
    <property type="component" value="Unassembled WGS sequence"/>
</dbReference>
<organism evidence="2 3">
    <name type="scientific">Mucuna pruriens</name>
    <name type="common">Velvet bean</name>
    <name type="synonym">Dolichos pruriens</name>
    <dbReference type="NCBI Taxonomy" id="157652"/>
    <lineage>
        <taxon>Eukaryota</taxon>
        <taxon>Viridiplantae</taxon>
        <taxon>Streptophyta</taxon>
        <taxon>Embryophyta</taxon>
        <taxon>Tracheophyta</taxon>
        <taxon>Spermatophyta</taxon>
        <taxon>Magnoliopsida</taxon>
        <taxon>eudicotyledons</taxon>
        <taxon>Gunneridae</taxon>
        <taxon>Pentapetalae</taxon>
        <taxon>rosids</taxon>
        <taxon>fabids</taxon>
        <taxon>Fabales</taxon>
        <taxon>Fabaceae</taxon>
        <taxon>Papilionoideae</taxon>
        <taxon>50 kb inversion clade</taxon>
        <taxon>NPAAA clade</taxon>
        <taxon>indigoferoid/millettioid clade</taxon>
        <taxon>Phaseoleae</taxon>
        <taxon>Mucuna</taxon>
    </lineage>
</organism>
<evidence type="ECO:0000313" key="3">
    <source>
        <dbReference type="Proteomes" id="UP000257109"/>
    </source>
</evidence>
<feature type="compositionally biased region" description="Polar residues" evidence="1">
    <location>
        <begin position="113"/>
        <end position="137"/>
    </location>
</feature>
<feature type="region of interest" description="Disordered" evidence="1">
    <location>
        <begin position="91"/>
        <end position="138"/>
    </location>
</feature>
<name>A0A371ERS3_MUCPR</name>
<comment type="caution">
    <text evidence="2">The sequence shown here is derived from an EMBL/GenBank/DDBJ whole genome shotgun (WGS) entry which is preliminary data.</text>
</comment>
<proteinExistence type="predicted"/>
<dbReference type="OrthoDB" id="778454at2759"/>
<reference evidence="2" key="1">
    <citation type="submission" date="2018-05" db="EMBL/GenBank/DDBJ databases">
        <title>Draft genome of Mucuna pruriens seed.</title>
        <authorList>
            <person name="Nnadi N.E."/>
            <person name="Vos R."/>
            <person name="Hasami M.H."/>
            <person name="Devisetty U.K."/>
            <person name="Aguiy J.C."/>
        </authorList>
    </citation>
    <scope>NUCLEOTIDE SEQUENCE [LARGE SCALE GENOMIC DNA]</scope>
    <source>
        <strain evidence="2">JCA_2017</strain>
    </source>
</reference>
<dbReference type="AlphaFoldDB" id="A0A371ERS3"/>
<sequence length="233" mass="25295">MESSHIRVDSLIINMGSNHFVAIESANSRQLAIFGGPDEAASNKQSGVPTKYELQQHEILAKHSAASSNLPSQTIPNPRGNVSVVTLRSGRELPQPAPQQEPRPTDVDFEPDANSQVPQQDTSVSLPFPTPTLSARNPKSDEELLKMFRKVEINIPLLDALCVYKRKKMKGGVESGGIVSTLTRNDEFTAGVQQALPKKCRDPKIFSVPCTIGDCTFADAMLDLGASINIMLT</sequence>